<evidence type="ECO:0000256" key="4">
    <source>
        <dbReference type="ARBA" id="ARBA00022679"/>
    </source>
</evidence>
<dbReference type="InterPro" id="IPR007848">
    <property type="entry name" value="Small_mtfrase_dom"/>
</dbReference>
<evidence type="ECO:0000259" key="8">
    <source>
        <dbReference type="Pfam" id="PF26049"/>
    </source>
</evidence>
<comment type="caution">
    <text evidence="9">The sequence shown here is derived from an EMBL/GenBank/DDBJ whole genome shotgun (WGS) entry which is preliminary data.</text>
</comment>
<dbReference type="OrthoDB" id="29650at2"/>
<dbReference type="CDD" id="cd02440">
    <property type="entry name" value="AdoMet_MTases"/>
    <property type="match status" value="1"/>
</dbReference>
<evidence type="ECO:0000313" key="9">
    <source>
        <dbReference type="EMBL" id="PPC76349.1"/>
    </source>
</evidence>
<keyword evidence="1" id="KW-0963">Cytoplasm</keyword>
<dbReference type="GO" id="GO:0003676">
    <property type="term" value="F:nucleic acid binding"/>
    <property type="evidence" value="ECO:0007669"/>
    <property type="project" value="InterPro"/>
</dbReference>
<dbReference type="SUPFAM" id="SSF53335">
    <property type="entry name" value="S-adenosyl-L-methionine-dependent methyltransferases"/>
    <property type="match status" value="1"/>
</dbReference>
<keyword evidence="2" id="KW-0698">rRNA processing</keyword>
<organism evidence="9 10">
    <name type="scientific">Proteobacteria bacterium 228</name>
    <dbReference type="NCBI Taxonomy" id="2083153"/>
    <lineage>
        <taxon>Bacteria</taxon>
        <taxon>Pseudomonadati</taxon>
        <taxon>Pseudomonadota</taxon>
    </lineage>
</organism>
<feature type="domain" description="RlmG N-terminal" evidence="8">
    <location>
        <begin position="15"/>
        <end position="183"/>
    </location>
</feature>
<evidence type="ECO:0000256" key="1">
    <source>
        <dbReference type="ARBA" id="ARBA00022490"/>
    </source>
</evidence>
<evidence type="ECO:0000313" key="10">
    <source>
        <dbReference type="Proteomes" id="UP000238196"/>
    </source>
</evidence>
<feature type="domain" description="Methyltransferase small" evidence="7">
    <location>
        <begin position="209"/>
        <end position="381"/>
    </location>
</feature>
<dbReference type="Proteomes" id="UP000238196">
    <property type="component" value="Unassembled WGS sequence"/>
</dbReference>
<dbReference type="InterPro" id="IPR002052">
    <property type="entry name" value="DNA_methylase_N6_adenine_CS"/>
</dbReference>
<dbReference type="PROSITE" id="PS00092">
    <property type="entry name" value="N6_MTASE"/>
    <property type="match status" value="1"/>
</dbReference>
<dbReference type="InterPro" id="IPR017237">
    <property type="entry name" value="RLMG"/>
</dbReference>
<dbReference type="InterPro" id="IPR046977">
    <property type="entry name" value="RsmC/RlmG"/>
</dbReference>
<accession>A0A2S5KP89</accession>
<protein>
    <submittedName>
        <fullName evidence="9">50S rRNA methyltransferase</fullName>
    </submittedName>
</protein>
<evidence type="ECO:0000256" key="6">
    <source>
        <dbReference type="SAM" id="MobiDB-lite"/>
    </source>
</evidence>
<dbReference type="Pfam" id="PF26049">
    <property type="entry name" value="RLMG_N"/>
    <property type="match status" value="1"/>
</dbReference>
<keyword evidence="3 9" id="KW-0489">Methyltransferase</keyword>
<reference evidence="9 10" key="1">
    <citation type="submission" date="2018-02" db="EMBL/GenBank/DDBJ databases">
        <title>novel marine gammaproteobacteria from coastal saline agro ecosystem.</title>
        <authorList>
            <person name="Krishnan R."/>
            <person name="Ramesh Kumar N."/>
        </authorList>
    </citation>
    <scope>NUCLEOTIDE SEQUENCE [LARGE SCALE GENOMIC DNA]</scope>
    <source>
        <strain evidence="9 10">228</strain>
    </source>
</reference>
<evidence type="ECO:0000256" key="5">
    <source>
        <dbReference type="ARBA" id="ARBA00022691"/>
    </source>
</evidence>
<dbReference type="PANTHER" id="PTHR47816:SF5">
    <property type="entry name" value="RIBOSOMAL RNA LARGE SUBUNIT METHYLTRANSFERASE G"/>
    <property type="match status" value="1"/>
</dbReference>
<evidence type="ECO:0000259" key="7">
    <source>
        <dbReference type="Pfam" id="PF05175"/>
    </source>
</evidence>
<feature type="region of interest" description="Disordered" evidence="6">
    <location>
        <begin position="395"/>
        <end position="419"/>
    </location>
</feature>
<dbReference type="Pfam" id="PF05175">
    <property type="entry name" value="MTS"/>
    <property type="match status" value="1"/>
</dbReference>
<dbReference type="GO" id="GO:0005737">
    <property type="term" value="C:cytoplasm"/>
    <property type="evidence" value="ECO:0007669"/>
    <property type="project" value="InterPro"/>
</dbReference>
<feature type="compositionally biased region" description="Basic residues" evidence="6">
    <location>
        <begin position="403"/>
        <end position="419"/>
    </location>
</feature>
<dbReference type="InterPro" id="IPR029063">
    <property type="entry name" value="SAM-dependent_MTases_sf"/>
</dbReference>
<dbReference type="InterPro" id="IPR058679">
    <property type="entry name" value="RlmG_N"/>
</dbReference>
<dbReference type="PIRSF" id="PIRSF037565">
    <property type="entry name" value="RRNA_m2G_Mtase_RsmD_prd"/>
    <property type="match status" value="1"/>
</dbReference>
<keyword evidence="5" id="KW-0949">S-adenosyl-L-methionine</keyword>
<dbReference type="AlphaFoldDB" id="A0A2S5KP89"/>
<evidence type="ECO:0000256" key="2">
    <source>
        <dbReference type="ARBA" id="ARBA00022552"/>
    </source>
</evidence>
<evidence type="ECO:0000256" key="3">
    <source>
        <dbReference type="ARBA" id="ARBA00022603"/>
    </source>
</evidence>
<dbReference type="GO" id="GO:0008990">
    <property type="term" value="F:rRNA (guanine-N2-)-methyltransferase activity"/>
    <property type="evidence" value="ECO:0007669"/>
    <property type="project" value="InterPro"/>
</dbReference>
<keyword evidence="4" id="KW-0808">Transferase</keyword>
<gene>
    <name evidence="9" type="ORF">C4K68_15420</name>
</gene>
<name>A0A2S5KP89_9PROT</name>
<sequence length="419" mass="46495">MTAGLQADNTTLAQLARLQLSRFPENDGSELLPYDAADSYLLEQLQLLLPDWPQRRILVINDQFGALTLSLTVAQPTSVTDSFLAQQGCLANARSNSLATPAVQSVLQPLEGRYDAVLWRLPKSLAYMQDQIQRLIAPHSDEQTLLLTGGMVKHWANGHFAQLASLGDVQKGLAVRKARVVQIVLQQEKLAAIPEPTLQEYTVADYGVHLREYANVFSQGHLDIGSRFLLENLHRLTIEAAQPVIADLGCGNGILGVLAGRRFAEAELHFYDESFMALATAGLSAEANLPGRERCHFHAGDGLAEVTPGSVDVVLNNPPFHQQQVVGDHIARRMFAQAHQALRDQGVLWVVANRHLGYHQRLQQLFGNVRQIAGNPKFVLLEAVKDNSYVPSRRFVEHDKGHKGQQQRNRQHRRPAAKR</sequence>
<proteinExistence type="predicted"/>
<dbReference type="EMBL" id="PRLP01000052">
    <property type="protein sequence ID" value="PPC76349.1"/>
    <property type="molecule type" value="Genomic_DNA"/>
</dbReference>
<dbReference type="PANTHER" id="PTHR47816">
    <property type="entry name" value="RIBOSOMAL RNA SMALL SUBUNIT METHYLTRANSFERASE C"/>
    <property type="match status" value="1"/>
</dbReference>
<dbReference type="Gene3D" id="3.40.50.150">
    <property type="entry name" value="Vaccinia Virus protein VP39"/>
    <property type="match status" value="2"/>
</dbReference>